<gene>
    <name evidence="4" type="ORF">MKW94_030828</name>
</gene>
<dbReference type="InterPro" id="IPR044839">
    <property type="entry name" value="NDR1-like"/>
</dbReference>
<keyword evidence="5" id="KW-1185">Reference proteome</keyword>
<reference evidence="4" key="1">
    <citation type="submission" date="2022-03" db="EMBL/GenBank/DDBJ databases">
        <title>A functionally conserved STORR gene fusion in Papaver species that diverged 16.8 million years ago.</title>
        <authorList>
            <person name="Catania T."/>
        </authorList>
    </citation>
    <scope>NUCLEOTIDE SEQUENCE</scope>
    <source>
        <strain evidence="4">S-191538</strain>
    </source>
</reference>
<accession>A0AA41RZ79</accession>
<dbReference type="PANTHER" id="PTHR31415">
    <property type="entry name" value="OS05G0367900 PROTEIN"/>
    <property type="match status" value="1"/>
</dbReference>
<keyword evidence="3" id="KW-0812">Transmembrane</keyword>
<feature type="transmembrane region" description="Helical" evidence="3">
    <location>
        <begin position="21"/>
        <end position="43"/>
    </location>
</feature>
<dbReference type="PANTHER" id="PTHR31415:SF52">
    <property type="entry name" value="LATE EMBRYOGENESIS ABUNDANT (LEA) HYDROXYPROLINE-RICH GLYCOPROTEIN FAMILY-RELATED"/>
    <property type="match status" value="1"/>
</dbReference>
<evidence type="ECO:0000256" key="3">
    <source>
        <dbReference type="SAM" id="Phobius"/>
    </source>
</evidence>
<dbReference type="EMBL" id="JAJJMA010019515">
    <property type="protein sequence ID" value="MCL7023188.1"/>
    <property type="molecule type" value="Genomic_DNA"/>
</dbReference>
<evidence type="ECO:0000256" key="2">
    <source>
        <dbReference type="ARBA" id="ARBA00023136"/>
    </source>
</evidence>
<dbReference type="AlphaFoldDB" id="A0AA41RZ79"/>
<comment type="subcellular location">
    <subcellularLocation>
        <location evidence="1">Membrane</location>
    </subcellularLocation>
</comment>
<dbReference type="Proteomes" id="UP001177140">
    <property type="component" value="Unassembled WGS sequence"/>
</dbReference>
<proteinExistence type="predicted"/>
<evidence type="ECO:0000313" key="5">
    <source>
        <dbReference type="Proteomes" id="UP001177140"/>
    </source>
</evidence>
<evidence type="ECO:0000256" key="1">
    <source>
        <dbReference type="ARBA" id="ARBA00004370"/>
    </source>
</evidence>
<organism evidence="4 5">
    <name type="scientific">Papaver nudicaule</name>
    <name type="common">Iceland poppy</name>
    <dbReference type="NCBI Taxonomy" id="74823"/>
    <lineage>
        <taxon>Eukaryota</taxon>
        <taxon>Viridiplantae</taxon>
        <taxon>Streptophyta</taxon>
        <taxon>Embryophyta</taxon>
        <taxon>Tracheophyta</taxon>
        <taxon>Spermatophyta</taxon>
        <taxon>Magnoliopsida</taxon>
        <taxon>Ranunculales</taxon>
        <taxon>Papaveraceae</taxon>
        <taxon>Papaveroideae</taxon>
        <taxon>Papaver</taxon>
    </lineage>
</organism>
<dbReference type="GO" id="GO:0098542">
    <property type="term" value="P:defense response to other organism"/>
    <property type="evidence" value="ECO:0007669"/>
    <property type="project" value="InterPro"/>
</dbReference>
<sequence length="207" mass="23615">MGSGKSVAPAPANTKCSRVRCLILIIAIIFSLSLIVLVIWFTVQPIKPHCSLEYFYIPALDKASNDSQAKNSTAISVELSFWNRNSEKSIYYDNLNMTLHYYGKISTLPIGNTSIPKFYQHHMHTNHHAEKIQTFGVPWEDLKMKASNGSSAVFRVDLVTNVRYRNGIWKTRRHELRLGVNVTVNDQGMKSVNRSLRLLVSKRKHKK</sequence>
<evidence type="ECO:0000313" key="4">
    <source>
        <dbReference type="EMBL" id="MCL7023188.1"/>
    </source>
</evidence>
<comment type="caution">
    <text evidence="4">The sequence shown here is derived from an EMBL/GenBank/DDBJ whole genome shotgun (WGS) entry which is preliminary data.</text>
</comment>
<name>A0AA41RZ79_PAPNU</name>
<dbReference type="GO" id="GO:0009506">
    <property type="term" value="C:plasmodesma"/>
    <property type="evidence" value="ECO:0007669"/>
    <property type="project" value="TreeGrafter"/>
</dbReference>
<evidence type="ECO:0008006" key="6">
    <source>
        <dbReference type="Google" id="ProtNLM"/>
    </source>
</evidence>
<dbReference type="GO" id="GO:0005886">
    <property type="term" value="C:plasma membrane"/>
    <property type="evidence" value="ECO:0007669"/>
    <property type="project" value="TreeGrafter"/>
</dbReference>
<protein>
    <recommendedName>
        <fullName evidence="6">Late embryogenesis abundant protein LEA-2 subgroup domain-containing protein</fullName>
    </recommendedName>
</protein>
<keyword evidence="2 3" id="KW-0472">Membrane</keyword>
<keyword evidence="3" id="KW-1133">Transmembrane helix</keyword>